<reference evidence="3 4" key="1">
    <citation type="submission" date="2023-01" db="EMBL/GenBank/DDBJ databases">
        <title>Analysis of 21 Apiospora genomes using comparative genomics revels a genus with tremendous synthesis potential of carbohydrate active enzymes and secondary metabolites.</title>
        <authorList>
            <person name="Sorensen T."/>
        </authorList>
    </citation>
    <scope>NUCLEOTIDE SEQUENCE [LARGE SCALE GENOMIC DNA]</scope>
    <source>
        <strain evidence="3 4">CBS 135458</strain>
    </source>
</reference>
<dbReference type="GeneID" id="92093037"/>
<sequence>MAEPLNRVSQFPQFPLLPPELRQQIWRLALPPLITGAHTVQVEVYGHMPIATHYCVPSGDDFCQSLPYCTYANISEDIRPQHLCLFDGGYFKEPNKTLAVSDSSARSHADCRAIGLACQEARQCTLERFPQTLRVFQKRWSRTGRTPNRYRTLRFHPRVDVLLINRLERLDAFGPDARDFPSGPGWFPSSGPRCRPSATSRSTSRPAGRSWARRAASPCCGGKYWRCLPEKQGPINFTVFSAFLAAARHVYLLDLDQVRGPLARDFAGVLARKKLRMATMQHDGGGFPETPALARALSGCASPMRRTATASYGRRRLIGRLMRSTGRHGDPLKVARMLRTGCARLGSCRFLILPYMVP</sequence>
<evidence type="ECO:0000313" key="4">
    <source>
        <dbReference type="Proteomes" id="UP001480595"/>
    </source>
</evidence>
<organism evidence="3 4">
    <name type="scientific">Apiospora phragmitis</name>
    <dbReference type="NCBI Taxonomy" id="2905665"/>
    <lineage>
        <taxon>Eukaryota</taxon>
        <taxon>Fungi</taxon>
        <taxon>Dikarya</taxon>
        <taxon>Ascomycota</taxon>
        <taxon>Pezizomycotina</taxon>
        <taxon>Sordariomycetes</taxon>
        <taxon>Xylariomycetidae</taxon>
        <taxon>Amphisphaeriales</taxon>
        <taxon>Apiosporaceae</taxon>
        <taxon>Apiospora</taxon>
    </lineage>
</organism>
<dbReference type="EMBL" id="JAQQWL010000009">
    <property type="protein sequence ID" value="KAK8058117.1"/>
    <property type="molecule type" value="Genomic_DNA"/>
</dbReference>
<name>A0ABR1UHD5_9PEZI</name>
<evidence type="ECO:0000313" key="3">
    <source>
        <dbReference type="EMBL" id="KAK8058117.1"/>
    </source>
</evidence>
<gene>
    <name evidence="3" type="ORF">PG994_008565</name>
</gene>
<feature type="domain" description="2EXR" evidence="2">
    <location>
        <begin position="11"/>
        <end position="162"/>
    </location>
</feature>
<comment type="caution">
    <text evidence="3">The sequence shown here is derived from an EMBL/GenBank/DDBJ whole genome shotgun (WGS) entry which is preliminary data.</text>
</comment>
<accession>A0ABR1UHD5</accession>
<evidence type="ECO:0000256" key="1">
    <source>
        <dbReference type="SAM" id="MobiDB-lite"/>
    </source>
</evidence>
<dbReference type="Proteomes" id="UP001480595">
    <property type="component" value="Unassembled WGS sequence"/>
</dbReference>
<evidence type="ECO:0000259" key="2">
    <source>
        <dbReference type="Pfam" id="PF20150"/>
    </source>
</evidence>
<feature type="region of interest" description="Disordered" evidence="1">
    <location>
        <begin position="183"/>
        <end position="210"/>
    </location>
</feature>
<protein>
    <recommendedName>
        <fullName evidence="2">2EXR domain-containing protein</fullName>
    </recommendedName>
</protein>
<dbReference type="PANTHER" id="PTHR35910">
    <property type="entry name" value="2EXR DOMAIN-CONTAINING PROTEIN"/>
    <property type="match status" value="1"/>
</dbReference>
<dbReference type="PANTHER" id="PTHR35910:SF1">
    <property type="entry name" value="2EXR DOMAIN-CONTAINING PROTEIN"/>
    <property type="match status" value="1"/>
</dbReference>
<keyword evidence="4" id="KW-1185">Reference proteome</keyword>
<dbReference type="InterPro" id="IPR045518">
    <property type="entry name" value="2EXR"/>
</dbReference>
<dbReference type="RefSeq" id="XP_066713563.1">
    <property type="nucleotide sequence ID" value="XM_066859974.1"/>
</dbReference>
<dbReference type="Pfam" id="PF20150">
    <property type="entry name" value="2EXR"/>
    <property type="match status" value="1"/>
</dbReference>
<proteinExistence type="predicted"/>